<proteinExistence type="predicted"/>
<evidence type="ECO:0000313" key="2">
    <source>
        <dbReference type="Proteomes" id="UP000183567"/>
    </source>
</evidence>
<organism evidence="1 2">
    <name type="scientific">Rhizopogon vesiculosus</name>
    <dbReference type="NCBI Taxonomy" id="180088"/>
    <lineage>
        <taxon>Eukaryota</taxon>
        <taxon>Fungi</taxon>
        <taxon>Dikarya</taxon>
        <taxon>Basidiomycota</taxon>
        <taxon>Agaricomycotina</taxon>
        <taxon>Agaricomycetes</taxon>
        <taxon>Agaricomycetidae</taxon>
        <taxon>Boletales</taxon>
        <taxon>Suillineae</taxon>
        <taxon>Rhizopogonaceae</taxon>
        <taxon>Rhizopogon</taxon>
    </lineage>
</organism>
<keyword evidence="2" id="KW-1185">Reference proteome</keyword>
<dbReference type="EMBL" id="LVVM01002316">
    <property type="protein sequence ID" value="OJA16861.1"/>
    <property type="molecule type" value="Genomic_DNA"/>
</dbReference>
<dbReference type="AlphaFoldDB" id="A0A1J8Q746"/>
<evidence type="ECO:0000313" key="1">
    <source>
        <dbReference type="EMBL" id="OJA16861.1"/>
    </source>
</evidence>
<name>A0A1J8Q746_9AGAM</name>
<dbReference type="OrthoDB" id="2678242at2759"/>
<comment type="caution">
    <text evidence="1">The sequence shown here is derived from an EMBL/GenBank/DDBJ whole genome shotgun (WGS) entry which is preliminary data.</text>
</comment>
<sequence length="154" mass="17329">MEAPSSPSSIITAAPDYSETSQRLAKLIAEAMTCGFALLHYDSASKSMIEWCWPTDGDGKKILPSGLEKYHDEYNFRYPCCICADGGGRGAYVEAAVYPWWNKSTKKTDWTTRCASDRCGYQVKIDMYFQLSSLATTRYPRRGMSLLAEVPHFH</sequence>
<protein>
    <submittedName>
        <fullName evidence="1">Uncharacterized protein</fullName>
    </submittedName>
</protein>
<gene>
    <name evidence="1" type="ORF">AZE42_09972</name>
</gene>
<accession>A0A1J8Q746</accession>
<dbReference type="Proteomes" id="UP000183567">
    <property type="component" value="Unassembled WGS sequence"/>
</dbReference>
<reference evidence="1 2" key="1">
    <citation type="submission" date="2016-03" db="EMBL/GenBank/DDBJ databases">
        <title>Comparative genomics of the ectomycorrhizal sister species Rhizopogon vinicolor and Rhizopogon vesiculosus (Basidiomycota: Boletales) reveals a divergence of the mating type B locus.</title>
        <authorList>
            <person name="Mujic A.B."/>
            <person name="Kuo A."/>
            <person name="Tritt A."/>
            <person name="Lipzen A."/>
            <person name="Chen C."/>
            <person name="Johnson J."/>
            <person name="Sharma A."/>
            <person name="Barry K."/>
            <person name="Grigoriev I.V."/>
            <person name="Spatafora J.W."/>
        </authorList>
    </citation>
    <scope>NUCLEOTIDE SEQUENCE [LARGE SCALE GENOMIC DNA]</scope>
    <source>
        <strain evidence="1 2">AM-OR11-056</strain>
    </source>
</reference>